<protein>
    <submittedName>
        <fullName evidence="1">Uncharacterized protein</fullName>
    </submittedName>
</protein>
<evidence type="ECO:0000313" key="1">
    <source>
        <dbReference type="EMBL" id="KNB10068.1"/>
    </source>
</evidence>
<dbReference type="KEGG" id="fox:FOXG_20298"/>
<proteinExistence type="predicted"/>
<name>A0A0J9VGD7_FUSO4</name>
<evidence type="ECO:0000313" key="2">
    <source>
        <dbReference type="Proteomes" id="UP000009097"/>
    </source>
</evidence>
<dbReference type="AlphaFoldDB" id="A0A0J9VGD7"/>
<reference evidence="1" key="2">
    <citation type="journal article" date="2010" name="Nature">
        <title>Comparative genomics reveals mobile pathogenicity chromosomes in Fusarium.</title>
        <authorList>
            <person name="Ma L.J."/>
            <person name="van der Does H.C."/>
            <person name="Borkovich K.A."/>
            <person name="Coleman J.J."/>
            <person name="Daboussi M.J."/>
            <person name="Di Pietro A."/>
            <person name="Dufresne M."/>
            <person name="Freitag M."/>
            <person name="Grabherr M."/>
            <person name="Henrissat B."/>
            <person name="Houterman P.M."/>
            <person name="Kang S."/>
            <person name="Shim W.B."/>
            <person name="Woloshuk C."/>
            <person name="Xie X."/>
            <person name="Xu J.R."/>
            <person name="Antoniw J."/>
            <person name="Baker S.E."/>
            <person name="Bluhm B.H."/>
            <person name="Breakspear A."/>
            <person name="Brown D.W."/>
            <person name="Butchko R.A."/>
            <person name="Chapman S."/>
            <person name="Coulson R."/>
            <person name="Coutinho P.M."/>
            <person name="Danchin E.G."/>
            <person name="Diener A."/>
            <person name="Gale L.R."/>
            <person name="Gardiner D.M."/>
            <person name="Goff S."/>
            <person name="Hammond-Kosack K.E."/>
            <person name="Hilburn K."/>
            <person name="Hua-Van A."/>
            <person name="Jonkers W."/>
            <person name="Kazan K."/>
            <person name="Kodira C.D."/>
            <person name="Koehrsen M."/>
            <person name="Kumar L."/>
            <person name="Lee Y.H."/>
            <person name="Li L."/>
            <person name="Manners J.M."/>
            <person name="Miranda-Saavedra D."/>
            <person name="Mukherjee M."/>
            <person name="Park G."/>
            <person name="Park J."/>
            <person name="Park S.Y."/>
            <person name="Proctor R.H."/>
            <person name="Regev A."/>
            <person name="Ruiz-Roldan M.C."/>
            <person name="Sain D."/>
            <person name="Sakthikumar S."/>
            <person name="Sykes S."/>
            <person name="Schwartz D.C."/>
            <person name="Turgeon B.G."/>
            <person name="Wapinski I."/>
            <person name="Yoder O."/>
            <person name="Young S."/>
            <person name="Zeng Q."/>
            <person name="Zhou S."/>
            <person name="Galagan J."/>
            <person name="Cuomo C.A."/>
            <person name="Kistler H.C."/>
            <person name="Rep M."/>
        </authorList>
    </citation>
    <scope>NUCLEOTIDE SEQUENCE [LARGE SCALE GENOMIC DNA]</scope>
    <source>
        <strain evidence="1">4287</strain>
    </source>
</reference>
<sequence>MALFFPMYDLRHRKVVNMADRITNCLRLRYA</sequence>
<organism evidence="1 2">
    <name type="scientific">Fusarium oxysporum f. sp. lycopersici (strain 4287 / CBS 123668 / FGSC 9935 / NRRL 34936)</name>
    <name type="common">Fusarium vascular wilt of tomato</name>
    <dbReference type="NCBI Taxonomy" id="426428"/>
    <lineage>
        <taxon>Eukaryota</taxon>
        <taxon>Fungi</taxon>
        <taxon>Dikarya</taxon>
        <taxon>Ascomycota</taxon>
        <taxon>Pezizomycotina</taxon>
        <taxon>Sordariomycetes</taxon>
        <taxon>Hypocreomycetidae</taxon>
        <taxon>Hypocreales</taxon>
        <taxon>Nectriaceae</taxon>
        <taxon>Fusarium</taxon>
        <taxon>Fusarium oxysporum species complex</taxon>
    </lineage>
</organism>
<accession>A0A0J9VGD7</accession>
<gene>
    <name evidence="1" type="ORF">FOXG_20298</name>
</gene>
<dbReference type="GeneID" id="28961004"/>
<dbReference type="EMBL" id="DS231708">
    <property type="protein sequence ID" value="KNB10068.1"/>
    <property type="molecule type" value="Genomic_DNA"/>
</dbReference>
<dbReference type="RefSeq" id="XP_018248113.1">
    <property type="nucleotide sequence ID" value="XM_018400568.1"/>
</dbReference>
<dbReference type="Proteomes" id="UP000009097">
    <property type="component" value="Unassembled WGS sequence"/>
</dbReference>
<dbReference type="VEuPathDB" id="FungiDB:FOXG_20298"/>
<reference evidence="1" key="1">
    <citation type="submission" date="2007-04" db="EMBL/GenBank/DDBJ databases">
        <authorList>
            <consortium name="The Broad Institute Genome Sequencing Platform"/>
            <person name="Birren B."/>
            <person name="Lander E."/>
            <person name="Galagan J."/>
            <person name="Nusbaum C."/>
            <person name="Devon K."/>
            <person name="Ma L.-J."/>
            <person name="Jaffe D."/>
            <person name="Butler J."/>
            <person name="Alvarez P."/>
            <person name="Gnerre S."/>
            <person name="Grabherr M."/>
            <person name="Kleber M."/>
            <person name="Mauceli E."/>
            <person name="Brockman W."/>
            <person name="MacCallum I.A."/>
            <person name="Young S."/>
            <person name="LaButti K."/>
            <person name="DeCaprio D."/>
            <person name="Crawford M."/>
            <person name="Koehrsen M."/>
            <person name="Engels R."/>
            <person name="Montgomery P."/>
            <person name="Pearson M."/>
            <person name="Howarth C."/>
            <person name="Larson L."/>
            <person name="White J."/>
            <person name="O'Leary S."/>
            <person name="Kodira C."/>
            <person name="Zeng Q."/>
            <person name="Yandava C."/>
            <person name="Alvarado L."/>
            <person name="Kistler C."/>
            <person name="Shim W.-B."/>
            <person name="Kang S."/>
            <person name="Woloshuk C."/>
        </authorList>
    </citation>
    <scope>NUCLEOTIDE SEQUENCE</scope>
    <source>
        <strain evidence="1">4287</strain>
    </source>
</reference>